<reference evidence="2 3" key="1">
    <citation type="submission" date="2012-03" db="EMBL/GenBank/DDBJ databases">
        <title>Whole Genome Assembly of Papio anubis.</title>
        <authorList>
            <person name="Liu Y.L."/>
            <person name="Abraham K.A."/>
            <person name="Akbar H.A."/>
            <person name="Ali S.A."/>
            <person name="Anosike U.A."/>
            <person name="Aqrawi P.A."/>
            <person name="Arias F.A."/>
            <person name="Attaway T.A."/>
            <person name="Awwad R.A."/>
            <person name="Babu C.B."/>
            <person name="Bandaranaike D.B."/>
            <person name="Battles P.B."/>
            <person name="Bell A.B."/>
            <person name="Beltran B.B."/>
            <person name="Berhane-Mersha D.B."/>
            <person name="Bess C.B."/>
            <person name="Bickham C.B."/>
            <person name="Bolden T.B."/>
            <person name="Carter K.C."/>
            <person name="Chau D.C."/>
            <person name="Chavez A.C."/>
            <person name="Clerc-Blankenburg K.C."/>
            <person name="Coyle M.C."/>
            <person name="Dao M.D."/>
            <person name="Davila M.L.D."/>
            <person name="Davy-Carroll L.D."/>
            <person name="Denson S.D."/>
            <person name="Dinh H.D."/>
            <person name="Fernandez S.F."/>
            <person name="Fernando P.F."/>
            <person name="Forbes L.F."/>
            <person name="Francis C.F."/>
            <person name="Francisco L.F."/>
            <person name="Fu Q.F."/>
            <person name="Garcia-Iii R.G."/>
            <person name="Garrett T.G."/>
            <person name="Gross S.G."/>
            <person name="Gubbala S.G."/>
            <person name="Hirani K.H."/>
            <person name="Hogues M.H."/>
            <person name="Hollins B.H."/>
            <person name="Jackson L.J."/>
            <person name="Javaid M.J."/>
            <person name="Jhangiani S.J."/>
            <person name="Johnson A.J."/>
            <person name="Johnson B.J."/>
            <person name="Jones J.J."/>
            <person name="Joshi V.J."/>
            <person name="Kalu J.K."/>
            <person name="Khan N.K."/>
            <person name="Korchina V.K."/>
            <person name="Kovar C.K."/>
            <person name="Lago L.L."/>
            <person name="Lara F.L."/>
            <person name="Le T.-K.L."/>
            <person name="Lee S.L."/>
            <person name="Legall-Iii F.L."/>
            <person name="Lemon S.L."/>
            <person name="Liu J.L."/>
            <person name="Liu Y.-S.L."/>
            <person name="Liyanage D.L."/>
            <person name="Lopez J.L."/>
            <person name="Lorensuhewa L.L."/>
            <person name="Mata R.M."/>
            <person name="Mathew T.M."/>
            <person name="Mercado C.M."/>
            <person name="Mercado I.M."/>
            <person name="Morales K.M."/>
            <person name="Morgan M.M."/>
            <person name="Munidasa M.M."/>
            <person name="Ngo D.N."/>
            <person name="Nguyen L.N."/>
            <person name="Nguyen T.N."/>
            <person name="Nguyen N.N."/>
            <person name="Obregon M.O."/>
            <person name="Okwuonu G.O."/>
            <person name="Ongeri F.O."/>
            <person name="Onwere C.O."/>
            <person name="Osifeso I.O."/>
            <person name="Parra A.P."/>
            <person name="Patil S.P."/>
            <person name="Perez A.P."/>
            <person name="Perez Y.P."/>
            <person name="Pham C.P."/>
            <person name="Pu L.-L.P."/>
            <person name="Puazo M.P."/>
            <person name="Quiroz J.Q."/>
            <person name="Rouhana J.R."/>
            <person name="Ruiz M.R."/>
            <person name="Ruiz S.-J.R."/>
            <person name="Saada N.S."/>
            <person name="Santibanez J.S."/>
            <person name="Scheel M.S."/>
            <person name="Schneider B.S."/>
            <person name="Simmons D.S."/>
            <person name="Sisson I.S."/>
            <person name="Tang L.-Y.T."/>
            <person name="Thornton R.T."/>
            <person name="Tisius J.T."/>
            <person name="Toledanes G.T."/>
            <person name="Trejos Z.T."/>
            <person name="Usmani K.U."/>
            <person name="Varghese R.V."/>
            <person name="Vattathil S.V."/>
            <person name="Vee V.V."/>
            <person name="Walker D.W."/>
            <person name="Weissenberger G.W."/>
            <person name="White C.W."/>
            <person name="Williams A.W."/>
            <person name="Woodworth J.W."/>
            <person name="Wright R.W."/>
            <person name="Zhu Y.Z."/>
            <person name="Han Y.H."/>
            <person name="Newsham I.N."/>
            <person name="Nazareth L.N."/>
            <person name="Worley K.W."/>
            <person name="Muzny D.M."/>
            <person name="Rogers J.R."/>
            <person name="Gibbs R.G."/>
        </authorList>
    </citation>
    <scope>NUCLEOTIDE SEQUENCE [LARGE SCALE GENOMIC DNA]</scope>
</reference>
<keyword evidence="1" id="KW-0812">Transmembrane</keyword>
<dbReference type="AlphaFoldDB" id="A0A8I5P0Y1"/>
<evidence type="ECO:0000313" key="2">
    <source>
        <dbReference type="Ensembl" id="ENSPANP00000057858.1"/>
    </source>
</evidence>
<reference evidence="2" key="2">
    <citation type="submission" date="2025-08" db="UniProtKB">
        <authorList>
            <consortium name="Ensembl"/>
        </authorList>
    </citation>
    <scope>IDENTIFICATION</scope>
</reference>
<dbReference type="Ensembl" id="ENSPANT00000078659.1">
    <property type="protein sequence ID" value="ENSPANP00000057858.1"/>
    <property type="gene ID" value="ENSPANG00000040788.1"/>
</dbReference>
<evidence type="ECO:0000256" key="1">
    <source>
        <dbReference type="SAM" id="Phobius"/>
    </source>
</evidence>
<dbReference type="PANTHER" id="PTHR46254">
    <property type="entry name" value="PROTEIN GVQW1-RELATED"/>
    <property type="match status" value="1"/>
</dbReference>
<name>A0A8I5P0Y1_PAPAN</name>
<accession>A0A8I5P0Y1</accession>
<protein>
    <submittedName>
        <fullName evidence="2">Uncharacterized protein</fullName>
    </submittedName>
</protein>
<reference evidence="2" key="3">
    <citation type="submission" date="2025-09" db="UniProtKB">
        <authorList>
            <consortium name="Ensembl"/>
        </authorList>
    </citation>
    <scope>IDENTIFICATION</scope>
</reference>
<proteinExistence type="predicted"/>
<dbReference type="OMA" id="ANFCIFW"/>
<dbReference type="Proteomes" id="UP000028761">
    <property type="component" value="Chromosome 8"/>
</dbReference>
<feature type="transmembrane region" description="Helical" evidence="1">
    <location>
        <begin position="15"/>
        <end position="36"/>
    </location>
</feature>
<evidence type="ECO:0000313" key="3">
    <source>
        <dbReference type="Proteomes" id="UP000028761"/>
    </source>
</evidence>
<dbReference type="GeneTree" id="ENSGT00940000161627"/>
<sequence>MMPSEALSCLNSLPIFPFLLSLLCSILFFYSLLFFFSQMESCSVAQAGVQWRNLGLLQPLPPRFKQFSCLSLPNSWGYRCAPSHPANFYISSRDRGFTMLARLVSNS</sequence>
<keyword evidence="1" id="KW-0472">Membrane</keyword>
<dbReference type="PANTHER" id="PTHR46254:SF6">
    <property type="entry name" value="HIGH MOBILITY GROUP AT-HOOK 2"/>
    <property type="match status" value="1"/>
</dbReference>
<keyword evidence="3" id="KW-1185">Reference proteome</keyword>
<keyword evidence="1" id="KW-1133">Transmembrane helix</keyword>
<organism evidence="2 3">
    <name type="scientific">Papio anubis</name>
    <name type="common">Olive baboon</name>
    <dbReference type="NCBI Taxonomy" id="9555"/>
    <lineage>
        <taxon>Eukaryota</taxon>
        <taxon>Metazoa</taxon>
        <taxon>Chordata</taxon>
        <taxon>Craniata</taxon>
        <taxon>Vertebrata</taxon>
        <taxon>Euteleostomi</taxon>
        <taxon>Mammalia</taxon>
        <taxon>Eutheria</taxon>
        <taxon>Euarchontoglires</taxon>
        <taxon>Primates</taxon>
        <taxon>Haplorrhini</taxon>
        <taxon>Catarrhini</taxon>
        <taxon>Cercopithecidae</taxon>
        <taxon>Cercopithecinae</taxon>
        <taxon>Papio</taxon>
    </lineage>
</organism>